<feature type="transmembrane region" description="Helical" evidence="22">
    <location>
        <begin position="905"/>
        <end position="924"/>
    </location>
</feature>
<sequence>MSLTAGDCPERVNEMPLMASACIAWFDRMRRKASAADPSMDVALAPPGDEEGSSEEQKCPGASLDNLWVPGALVLGVVVGLLLPANEPGWGARTSEVLGWTYFFAWSVSFYPQVFLNIRRRSVVGLSLDYQILNAFGFACYFLFNALLFWSPGIRAAYRQSHHGQDSAVRLNDVVFAGHAFLITLITLAQIGQRSSAMVIARMSHFFQARSKSVLHFLAVLLSLRQVGASPTQSQAQVARPRTAPNSAAAVPLPIHLGASAGSPGVYVPVQLVGGLQGTPSSAAGNLWTWVVAATGAAWHGARQSHEPRQPRPVRRSQNVVPNLNVGTHAAEEEGWQTASEDEEETWQAPDPQTHVQSNLFQPSFSNMFPDGIPEMMQLQQAPHMPQMLHMPQGPHMPQMMPMVMVPVPLRANANVEPLAVPESEAREPRGRGVGTASGSGPSAPGPVSPGRLDRHVSSTLSDASDWASAEQASLASSSSSVQRRWTNRDCDWALRQLTSTASGPSRELLLQILQDAWILAGSKSGTRVVQAAMDVAEAPDKQLLTNVFKGRVWYALKSPHANHVLQKIIALMPPEKMQFVFEELAGRVDEAARHPFGCRVLERLLEHCGTSQSDVLLDELLEIAFTVSPPVGNAMSSSISPGEESLKLPGDWSYEFQRLHAILEQQFARQHELLREVHNQVRMGQHRIPPAPLLPMTARKTSIRSSVIHEDSTYLDQDETSQETTHESVNVGFAEPVLIGFGETAESPTEEEEDITRQNENHPYQNRPKRGRVQRRDSARHSFVRRTLQAHQEKADKEASKLKYLRSRSTLNIPPERSWLAQQIEKLVATKGFSNAIMILILLNVILLGVEVDVSTLLGQNDVPKWFGTVNTMIVMLFVGEVALKCIAVGFAEYWCGHEACWNVFDALIITVSVFETVIDIWAQSMSADVANSSHLRVVRTIRLARALRGVRVVRLFRYVSALRTLALCIVSTIGSLIWTLVLLVLLFYTFGVILTQLVSDHCRDQVVMTTGDLNAVPQCPDDLHRYWASVPESMLTLFLAISGGMSWEDAFGPLRTASELACAFMILYIVIAVFAVLNVVTGVFCTTAIESANADKDIAAIKQLHKQTTHVQALRKIFHEIDADQCHVVSIEDLRDAISKKKLSSFLESMGISTEDLWTLFMTMDEDQTGLVGLEEFVTGCMQGRGPAKNLQLVKMSYENKVTRQAIKKISVQLAELSRYLVLLRAGGLPQHDVPDLSRHPFGNYVIQHAFEHGSSSVRRKLSAALVPEAKRLARHKVASHVIECALVHTGHEDRQVLKDALAENSEALQSLSASNYGSFVVKEMKRQRMAHLGRGCLDPVYGPAIPGFYYDYPPLAGADRLLRVAVLTALGLVGTFMVGAALYIGAYAECCLSWLTFLTIIAEVKVIISVVKYCPQVWMNYKRNSTAGWTIYNVLLDLTGGLLSVAQLLLDASLSNDWSKVSGDPAKLMLGNVSVFFDLIFIVQHFCLYRDARGAAACDAQGSSSSSEKTLKSDSEEDMVGTSTCWPSQLSMAATWDEDALLIFGVALGKEFATKGASASLGPGVNVHRVARNGRNFEYLSGEDPHLGAKLGAAHVRGVQSQGVMAVVKHFAMNEQETNRNTESSNVDEKTAWELYFPPFQAAVDAGAVAFMCSYNLVDGVHACSNRDLLRVALKERMGFRGFVQSDWWAAHEMSLERGLDQEMPGTQGLFSVEALRLQPPELVDDAVRRILAAMNRLDLMSTSKCSPPNCTQYLRANVTSPTNRALSRELATQSIVLLQNHLNVLPLSNVKTIAVVGAAAVARPYDPSGKDQGANAWAVGDYYSGGGSGHTVASNVVTPLEGIQRLDTGRSTTEGSTGASPDASAVEADSTCADHCKYVGSTLWQYDPDCQGCKASLLQVKDCMDYCKHEPLTVWQYDANCASCTALAQSSPSNSQSSDKERVGCADYCKYVGTSVRQNVPDCKDCSAALVEEHASQYPCASWCQYEGPAVWQYDPNCGGCYEQPIPLLNRSVSCFNYCQYVGSAVWQYNPDCRGCAAPYLLQENQGSRCQSYCQHEPSIAWQYDANCQDCKPTSFTQELATAAAQTSGDCADYCKHVGSALWQYDPDCQGCKASLLQVKDCMDYCKQEPSTVWQYDANCASCTVLAQSSPSNSQSSDKERVGCADYCKYVGAAVQQFNPDCKDCTASFAQKSNSSIPSCSDYCQKEPSGLWPYDAKCQDCAVVSTAEAGTKESDQCEDHCKFVGAAVWQHDPECRGCKTSELLAWAPARIEEGECQDHCKYQGAAVWKDDAACSGCFHALLQEKLRNNGTKSECTTITGGTCMFNNCDYTRGPTQCNWARLCVCPENFCSQNGVCVFNLNTVRAQQQGITVLSSTTNDPTSALQVAKQADVTIIVAATTCGESADRLNLSLDGGADDLIATVSAAAKRTVVLVQAPGAVVMPWKKSVDAILVLFLGGEETGSAWGRILFGDEAPSGRLPIMMPETEADSIPPSQALIVDYTEGLRTSYRNPNFTAAFPFGHGLTYTSFEYRDPILGNCSLEAAAPVDAFVCLRLAVDNVGLRAGRTVVQSYLEMPAQAGYPTPILRGFRKTGMIPAGSSESVLLHFTARDLSFYEPLFQRWIMPGSLRALVGESSRDIRLSIPMRIPQASGGSPSPSRQWTAFWWLIAVLAAIALIVPFIFYAVMRRRPDGTVEDSSSELSEFSCSTSDPALEHGTADGLQVKEQMQCTSGASPQIARTRAPSGRGPDFSEPWWRAPSLRDRTRSQSRP</sequence>
<dbReference type="SUPFAM" id="SSF48371">
    <property type="entry name" value="ARM repeat"/>
    <property type="match status" value="2"/>
</dbReference>
<feature type="transmembrane region" description="Helical" evidence="22">
    <location>
        <begin position="1394"/>
        <end position="1414"/>
    </location>
</feature>
<dbReference type="Pfam" id="PF14310">
    <property type="entry name" value="Fn3-like"/>
    <property type="match status" value="1"/>
</dbReference>
<comment type="catalytic activity">
    <reaction evidence="1">
        <text>Hydrolysis of terminal, non-reducing beta-D-glucosyl residues with release of beta-D-glucose.</text>
        <dbReference type="EC" id="3.2.1.21"/>
    </reaction>
</comment>
<gene>
    <name evidence="24" type="primary">cbg-1</name>
    <name evidence="24" type="ORF">AK812_SmicGene3962</name>
</gene>
<evidence type="ECO:0000256" key="16">
    <source>
        <dbReference type="ARBA" id="ARBA00039579"/>
    </source>
</evidence>
<feature type="region of interest" description="Disordered" evidence="21">
    <location>
        <begin position="2698"/>
        <end position="2774"/>
    </location>
</feature>
<dbReference type="Gene3D" id="1.20.1280.290">
    <property type="match status" value="1"/>
</dbReference>
<comment type="subcellular location">
    <subcellularLocation>
        <location evidence="2">Membrane</location>
        <topology evidence="2">Multi-pass membrane protein</topology>
    </subcellularLocation>
    <subcellularLocation>
        <location evidence="3">Secreted</location>
    </subcellularLocation>
</comment>
<keyword evidence="25" id="KW-1185">Reference proteome</keyword>
<dbReference type="PROSITE" id="PS50302">
    <property type="entry name" value="PUM"/>
    <property type="match status" value="3"/>
</dbReference>
<evidence type="ECO:0000256" key="8">
    <source>
        <dbReference type="ARBA" id="ARBA00022729"/>
    </source>
</evidence>
<dbReference type="Pfam" id="PF04193">
    <property type="entry name" value="PQ-loop"/>
    <property type="match status" value="2"/>
</dbReference>
<feature type="repeat" description="Pumilio" evidence="20">
    <location>
        <begin position="1230"/>
        <end position="1266"/>
    </location>
</feature>
<feature type="compositionally biased region" description="Basic and acidic residues" evidence="21">
    <location>
        <begin position="2763"/>
        <end position="2774"/>
    </location>
</feature>
<feature type="compositionally biased region" description="Polar residues" evidence="21">
    <location>
        <begin position="2729"/>
        <end position="2738"/>
    </location>
</feature>
<dbReference type="SUPFAM" id="SSF51445">
    <property type="entry name" value="(Trans)glycosidases"/>
    <property type="match status" value="1"/>
</dbReference>
<dbReference type="InterPro" id="IPR013783">
    <property type="entry name" value="Ig-like_fold"/>
</dbReference>
<dbReference type="Gene3D" id="1.10.287.70">
    <property type="match status" value="1"/>
</dbReference>
<feature type="domain" description="EF-hand" evidence="23">
    <location>
        <begin position="1111"/>
        <end position="1146"/>
    </location>
</feature>
<dbReference type="EMBL" id="LSRX01000048">
    <property type="protein sequence ID" value="OLQ12133.1"/>
    <property type="molecule type" value="Genomic_DNA"/>
</dbReference>
<dbReference type="SUPFAM" id="SSF81324">
    <property type="entry name" value="Voltage-gated potassium channels"/>
    <property type="match status" value="1"/>
</dbReference>
<dbReference type="Gene3D" id="3.40.50.1700">
    <property type="entry name" value="Glycoside hydrolase family 3 C-terminal domain"/>
    <property type="match status" value="2"/>
</dbReference>
<dbReference type="Pfam" id="PF01915">
    <property type="entry name" value="Glyco_hydro_3_C"/>
    <property type="match status" value="2"/>
</dbReference>
<evidence type="ECO:0000256" key="5">
    <source>
        <dbReference type="ARBA" id="ARBA00012744"/>
    </source>
</evidence>
<evidence type="ECO:0000256" key="15">
    <source>
        <dbReference type="ARBA" id="ARBA00024983"/>
    </source>
</evidence>
<dbReference type="GO" id="GO:0016020">
    <property type="term" value="C:membrane"/>
    <property type="evidence" value="ECO:0007669"/>
    <property type="project" value="UniProtKB-SubCell"/>
</dbReference>
<evidence type="ECO:0000256" key="11">
    <source>
        <dbReference type="ARBA" id="ARBA00022837"/>
    </source>
</evidence>
<evidence type="ECO:0000256" key="18">
    <source>
        <dbReference type="ARBA" id="ARBA00041601"/>
    </source>
</evidence>
<dbReference type="InterPro" id="IPR036962">
    <property type="entry name" value="Glyco_hydro_3_N_sf"/>
</dbReference>
<comment type="function">
    <text evidence="15">Beta-glucosidases are one of a number of cellulolytic enzymes involved in the degradation of cellulosic biomass. Catalyzes the last step releasing glucose from the inhibitory cellobiose.</text>
</comment>
<evidence type="ECO:0000256" key="17">
    <source>
        <dbReference type="ARBA" id="ARBA00041276"/>
    </source>
</evidence>
<feature type="region of interest" description="Disordered" evidence="21">
    <location>
        <begin position="40"/>
        <end position="59"/>
    </location>
</feature>
<evidence type="ECO:0000256" key="12">
    <source>
        <dbReference type="ARBA" id="ARBA00022989"/>
    </source>
</evidence>
<dbReference type="InterPro" id="IPR016024">
    <property type="entry name" value="ARM-type_fold"/>
</dbReference>
<dbReference type="InterPro" id="IPR002048">
    <property type="entry name" value="EF_hand_dom"/>
</dbReference>
<evidence type="ECO:0000256" key="2">
    <source>
        <dbReference type="ARBA" id="ARBA00004141"/>
    </source>
</evidence>
<feature type="transmembrane region" description="Helical" evidence="22">
    <location>
        <begin position="1062"/>
        <end position="1086"/>
    </location>
</feature>
<organism evidence="24 25">
    <name type="scientific">Symbiodinium microadriaticum</name>
    <name type="common">Dinoflagellate</name>
    <name type="synonym">Zooxanthella microadriatica</name>
    <dbReference type="NCBI Taxonomy" id="2951"/>
    <lineage>
        <taxon>Eukaryota</taxon>
        <taxon>Sar</taxon>
        <taxon>Alveolata</taxon>
        <taxon>Dinophyceae</taxon>
        <taxon>Suessiales</taxon>
        <taxon>Symbiodiniaceae</taxon>
        <taxon>Symbiodinium</taxon>
    </lineage>
</organism>
<feature type="region of interest" description="Disordered" evidence="21">
    <location>
        <begin position="745"/>
        <end position="782"/>
    </location>
</feature>
<evidence type="ECO:0000259" key="23">
    <source>
        <dbReference type="PROSITE" id="PS50222"/>
    </source>
</evidence>
<dbReference type="InterPro" id="IPR005821">
    <property type="entry name" value="Ion_trans_dom"/>
</dbReference>
<dbReference type="InterPro" id="IPR011989">
    <property type="entry name" value="ARM-like"/>
</dbReference>
<feature type="transmembrane region" description="Helical" evidence="22">
    <location>
        <begin position="966"/>
        <end position="992"/>
    </location>
</feature>
<dbReference type="InterPro" id="IPR050288">
    <property type="entry name" value="Cellulose_deg_GH3"/>
</dbReference>
<keyword evidence="13 22" id="KW-0472">Membrane</keyword>
<dbReference type="PANTHER" id="PTHR42715:SF12">
    <property type="entry name" value="BETA-GLUCOSIDASE G-RELATED"/>
    <property type="match status" value="1"/>
</dbReference>
<dbReference type="GO" id="GO:0005576">
    <property type="term" value="C:extracellular region"/>
    <property type="evidence" value="ECO:0007669"/>
    <property type="project" value="UniProtKB-SubCell"/>
</dbReference>
<dbReference type="Pfam" id="PF00520">
    <property type="entry name" value="Ion_trans"/>
    <property type="match status" value="1"/>
</dbReference>
<feature type="transmembrane region" description="Helical" evidence="22">
    <location>
        <begin position="837"/>
        <end position="859"/>
    </location>
</feature>
<dbReference type="GO" id="GO:0005216">
    <property type="term" value="F:monoatomic ion channel activity"/>
    <property type="evidence" value="ECO:0007669"/>
    <property type="project" value="InterPro"/>
</dbReference>
<evidence type="ECO:0000256" key="3">
    <source>
        <dbReference type="ARBA" id="ARBA00004613"/>
    </source>
</evidence>
<dbReference type="GO" id="GO:0003723">
    <property type="term" value="F:RNA binding"/>
    <property type="evidence" value="ECO:0007669"/>
    <property type="project" value="InterPro"/>
</dbReference>
<dbReference type="PANTHER" id="PTHR42715">
    <property type="entry name" value="BETA-GLUCOSIDASE"/>
    <property type="match status" value="1"/>
</dbReference>
<evidence type="ECO:0000256" key="20">
    <source>
        <dbReference type="PROSITE-ProRule" id="PRU00317"/>
    </source>
</evidence>
<evidence type="ECO:0000256" key="21">
    <source>
        <dbReference type="SAM" id="MobiDB-lite"/>
    </source>
</evidence>
<dbReference type="SMART" id="SM01217">
    <property type="entry name" value="Fn3_like"/>
    <property type="match status" value="1"/>
</dbReference>
<dbReference type="EC" id="3.2.1.21" evidence="5"/>
<dbReference type="Proteomes" id="UP000186817">
    <property type="component" value="Unassembled WGS sequence"/>
</dbReference>
<protein>
    <recommendedName>
        <fullName evidence="16">Probable beta-glucosidase G</fullName>
        <ecNumber evidence="5">3.2.1.21</ecNumber>
    </recommendedName>
    <alternativeName>
        <fullName evidence="17">Beta-D-glucoside glucohydrolase G</fullName>
    </alternativeName>
    <alternativeName>
        <fullName evidence="18">Cellobiase G</fullName>
    </alternativeName>
    <alternativeName>
        <fullName evidence="19">Gentiobiase G</fullName>
    </alternativeName>
</protein>
<feature type="repeat" description="Pumilio" evidence="20">
    <location>
        <begin position="512"/>
        <end position="547"/>
    </location>
</feature>
<evidence type="ECO:0000256" key="19">
    <source>
        <dbReference type="ARBA" id="ARBA00041808"/>
    </source>
</evidence>
<dbReference type="PRINTS" id="PR00133">
    <property type="entry name" value="GLHYDRLASE3"/>
</dbReference>
<accession>A0A1Q9EXQ4</accession>
<evidence type="ECO:0000256" key="14">
    <source>
        <dbReference type="ARBA" id="ARBA00023295"/>
    </source>
</evidence>
<evidence type="ECO:0000256" key="1">
    <source>
        <dbReference type="ARBA" id="ARBA00000448"/>
    </source>
</evidence>
<keyword evidence="10" id="KW-0378">Hydrolase</keyword>
<feature type="repeat" description="Pumilio" evidence="20">
    <location>
        <begin position="584"/>
        <end position="619"/>
    </location>
</feature>
<dbReference type="Gene3D" id="1.10.238.10">
    <property type="entry name" value="EF-hand"/>
    <property type="match status" value="1"/>
</dbReference>
<keyword evidence="12 22" id="KW-1133">Transmembrane helix</keyword>
<keyword evidence="7 22" id="KW-0812">Transmembrane</keyword>
<dbReference type="SMART" id="SM00679">
    <property type="entry name" value="CTNS"/>
    <property type="match status" value="2"/>
</dbReference>
<dbReference type="InterPro" id="IPR006603">
    <property type="entry name" value="PQ-loop_rpt"/>
</dbReference>
<dbReference type="InterPro" id="IPR017853">
    <property type="entry name" value="GH"/>
</dbReference>
<proteinExistence type="inferred from homology"/>
<name>A0A1Q9EXQ4_SYMMI</name>
<dbReference type="SUPFAM" id="SSF47473">
    <property type="entry name" value="EF-hand"/>
    <property type="match status" value="1"/>
</dbReference>
<dbReference type="Gene3D" id="1.25.10.10">
    <property type="entry name" value="Leucine-rich Repeat Variant"/>
    <property type="match status" value="2"/>
</dbReference>
<dbReference type="PROSITE" id="PS50222">
    <property type="entry name" value="EF_HAND_2"/>
    <property type="match status" value="2"/>
</dbReference>
<dbReference type="InterPro" id="IPR018247">
    <property type="entry name" value="EF_Hand_1_Ca_BS"/>
</dbReference>
<keyword evidence="8" id="KW-0732">Signal</keyword>
<evidence type="ECO:0000313" key="24">
    <source>
        <dbReference type="EMBL" id="OLQ12133.1"/>
    </source>
</evidence>
<feature type="transmembrane region" description="Helical" evidence="22">
    <location>
        <begin position="2667"/>
        <end position="2689"/>
    </location>
</feature>
<keyword evidence="6" id="KW-0964">Secreted</keyword>
<dbReference type="Gene3D" id="2.60.40.10">
    <property type="entry name" value="Immunoglobulins"/>
    <property type="match status" value="1"/>
</dbReference>
<feature type="region of interest" description="Disordered" evidence="21">
    <location>
        <begin position="421"/>
        <end position="465"/>
    </location>
</feature>
<comment type="similarity">
    <text evidence="4">Belongs to the glycosyl hydrolase 3 family.</text>
</comment>
<dbReference type="InterPro" id="IPR036881">
    <property type="entry name" value="Glyco_hydro_3_C_sf"/>
</dbReference>
<dbReference type="OrthoDB" id="75720at2759"/>
<dbReference type="PROSITE" id="PS00018">
    <property type="entry name" value="EF_HAND_1"/>
    <property type="match status" value="1"/>
</dbReference>
<dbReference type="GO" id="GO:0008422">
    <property type="term" value="F:beta-glucosidase activity"/>
    <property type="evidence" value="ECO:0007669"/>
    <property type="project" value="UniProtKB-EC"/>
</dbReference>
<dbReference type="InterPro" id="IPR002772">
    <property type="entry name" value="Glyco_hydro_3_C"/>
</dbReference>
<dbReference type="Gene3D" id="3.20.20.300">
    <property type="entry name" value="Glycoside hydrolase, family 3, N-terminal domain"/>
    <property type="match status" value="1"/>
</dbReference>
<dbReference type="InterPro" id="IPR001313">
    <property type="entry name" value="Pumilio_RNA-bd_rpt"/>
</dbReference>
<keyword evidence="11" id="KW-0106">Calcium</keyword>
<feature type="domain" description="EF-hand" evidence="23">
    <location>
        <begin position="1154"/>
        <end position="1189"/>
    </location>
</feature>
<dbReference type="SMART" id="SM00025">
    <property type="entry name" value="Pumilio"/>
    <property type="match status" value="5"/>
</dbReference>
<dbReference type="Pfam" id="PF00933">
    <property type="entry name" value="Glyco_hydro_3"/>
    <property type="match status" value="1"/>
</dbReference>
<feature type="transmembrane region" description="Helical" evidence="22">
    <location>
        <begin position="130"/>
        <end position="154"/>
    </location>
</feature>
<feature type="region of interest" description="Disordered" evidence="21">
    <location>
        <begin position="1502"/>
        <end position="1523"/>
    </location>
</feature>
<dbReference type="Gene3D" id="1.20.120.350">
    <property type="entry name" value="Voltage-gated potassium channels. Chain C"/>
    <property type="match status" value="1"/>
</dbReference>
<reference evidence="24 25" key="1">
    <citation type="submission" date="2016-02" db="EMBL/GenBank/DDBJ databases">
        <title>Genome analysis of coral dinoflagellate symbionts highlights evolutionary adaptations to a symbiotic lifestyle.</title>
        <authorList>
            <person name="Aranda M."/>
            <person name="Li Y."/>
            <person name="Liew Y.J."/>
            <person name="Baumgarten S."/>
            <person name="Simakov O."/>
            <person name="Wilson M."/>
            <person name="Piel J."/>
            <person name="Ashoor H."/>
            <person name="Bougouffa S."/>
            <person name="Bajic V.B."/>
            <person name="Ryu T."/>
            <person name="Ravasi T."/>
            <person name="Bayer T."/>
            <person name="Micklem G."/>
            <person name="Kim H."/>
            <person name="Bhak J."/>
            <person name="Lajeunesse T.C."/>
            <person name="Voolstra C.R."/>
        </authorList>
    </citation>
    <scope>NUCLEOTIDE SEQUENCE [LARGE SCALE GENOMIC DNA]</scope>
    <source>
        <strain evidence="24 25">CCMP2467</strain>
    </source>
</reference>
<feature type="transmembrane region" description="Helical" evidence="22">
    <location>
        <begin position="67"/>
        <end position="85"/>
    </location>
</feature>
<feature type="transmembrane region" description="Helical" evidence="22">
    <location>
        <begin position="871"/>
        <end position="893"/>
    </location>
</feature>
<dbReference type="Pfam" id="PF00806">
    <property type="entry name" value="PUF"/>
    <property type="match status" value="4"/>
</dbReference>
<evidence type="ECO:0000256" key="9">
    <source>
        <dbReference type="ARBA" id="ARBA00022737"/>
    </source>
</evidence>
<feature type="transmembrane region" description="Helical" evidence="22">
    <location>
        <begin position="1364"/>
        <end position="1387"/>
    </location>
</feature>
<feature type="transmembrane region" description="Helical" evidence="22">
    <location>
        <begin position="97"/>
        <end position="118"/>
    </location>
</feature>
<dbReference type="SUPFAM" id="SSF52279">
    <property type="entry name" value="Beta-D-glucan exohydrolase, C-terminal domain"/>
    <property type="match status" value="2"/>
</dbReference>
<feature type="transmembrane region" description="Helical" evidence="22">
    <location>
        <begin position="1434"/>
        <end position="1457"/>
    </location>
</feature>
<evidence type="ECO:0000256" key="10">
    <source>
        <dbReference type="ARBA" id="ARBA00022801"/>
    </source>
</evidence>
<dbReference type="InterPro" id="IPR026891">
    <property type="entry name" value="Fn3-like"/>
</dbReference>
<evidence type="ECO:0000313" key="25">
    <source>
        <dbReference type="Proteomes" id="UP000186817"/>
    </source>
</evidence>
<evidence type="ECO:0000256" key="13">
    <source>
        <dbReference type="ARBA" id="ARBA00023136"/>
    </source>
</evidence>
<dbReference type="GO" id="GO:0005509">
    <property type="term" value="F:calcium ion binding"/>
    <property type="evidence" value="ECO:0007669"/>
    <property type="project" value="InterPro"/>
</dbReference>
<evidence type="ECO:0000256" key="7">
    <source>
        <dbReference type="ARBA" id="ARBA00022692"/>
    </source>
</evidence>
<comment type="caution">
    <text evidence="24">The sequence shown here is derived from an EMBL/GenBank/DDBJ whole genome shotgun (WGS) entry which is preliminary data.</text>
</comment>
<evidence type="ECO:0000256" key="6">
    <source>
        <dbReference type="ARBA" id="ARBA00022525"/>
    </source>
</evidence>
<feature type="transmembrane region" description="Helical" evidence="22">
    <location>
        <begin position="174"/>
        <end position="192"/>
    </location>
</feature>
<dbReference type="InterPro" id="IPR027359">
    <property type="entry name" value="Volt_channel_dom_sf"/>
</dbReference>
<evidence type="ECO:0000256" key="22">
    <source>
        <dbReference type="SAM" id="Phobius"/>
    </source>
</evidence>
<evidence type="ECO:0000256" key="4">
    <source>
        <dbReference type="ARBA" id="ARBA00005336"/>
    </source>
</evidence>
<keyword evidence="9" id="KW-0677">Repeat</keyword>
<feature type="compositionally biased region" description="Low complexity" evidence="21">
    <location>
        <begin position="2703"/>
        <end position="2713"/>
    </location>
</feature>
<dbReference type="GO" id="GO:0009251">
    <property type="term" value="P:glucan catabolic process"/>
    <property type="evidence" value="ECO:0007669"/>
    <property type="project" value="TreeGrafter"/>
</dbReference>
<keyword evidence="14" id="KW-0326">Glycosidase</keyword>
<dbReference type="InterPro" id="IPR001764">
    <property type="entry name" value="Glyco_hydro_3_N"/>
</dbReference>
<dbReference type="InterPro" id="IPR011992">
    <property type="entry name" value="EF-hand-dom_pair"/>
</dbReference>